<evidence type="ECO:0000313" key="9">
    <source>
        <dbReference type="Proteomes" id="UP001232063"/>
    </source>
</evidence>
<dbReference type="Proteomes" id="UP001232063">
    <property type="component" value="Unassembled WGS sequence"/>
</dbReference>
<name>A0AAE3RBJ2_9BACT</name>
<evidence type="ECO:0000256" key="7">
    <source>
        <dbReference type="RuleBase" id="RU004508"/>
    </source>
</evidence>
<evidence type="ECO:0000256" key="2">
    <source>
        <dbReference type="ARBA" id="ARBA00022801"/>
    </source>
</evidence>
<dbReference type="Gene3D" id="3.40.640.10">
    <property type="entry name" value="Type I PLP-dependent aspartate aminotransferase-like (Major domain)"/>
    <property type="match status" value="1"/>
</dbReference>
<dbReference type="InterPro" id="IPR015424">
    <property type="entry name" value="PyrdxlP-dep_Trfase"/>
</dbReference>
<dbReference type="AlphaFoldDB" id="A0AAE3RBJ2"/>
<keyword evidence="9" id="KW-1185">Reference proteome</keyword>
<feature type="binding site" evidence="4">
    <location>
        <position position="306"/>
    </location>
    <ligand>
        <name>pyridoxal 5'-phosphate</name>
        <dbReference type="ChEBI" id="CHEBI:597326"/>
    </ligand>
</feature>
<dbReference type="SUPFAM" id="SSF53383">
    <property type="entry name" value="PLP-dependent transferases"/>
    <property type="match status" value="1"/>
</dbReference>
<keyword evidence="3 4" id="KW-0663">Pyridoxal phosphate</keyword>
<comment type="catalytic activity">
    <reaction evidence="4 6">
        <text>L-kynurenine + H2O = anthranilate + L-alanine + H(+)</text>
        <dbReference type="Rhea" id="RHEA:16813"/>
        <dbReference type="ChEBI" id="CHEBI:15377"/>
        <dbReference type="ChEBI" id="CHEBI:15378"/>
        <dbReference type="ChEBI" id="CHEBI:16567"/>
        <dbReference type="ChEBI" id="CHEBI:57959"/>
        <dbReference type="ChEBI" id="CHEBI:57972"/>
        <dbReference type="EC" id="3.7.1.3"/>
    </reaction>
</comment>
<dbReference type="InterPro" id="IPR015422">
    <property type="entry name" value="PyrdxlP-dep_Trfase_small"/>
</dbReference>
<comment type="cofactor">
    <cofactor evidence="4 6">
        <name>pyridoxal 5'-phosphate</name>
        <dbReference type="ChEBI" id="CHEBI:597326"/>
    </cofactor>
</comment>
<feature type="binding site" evidence="4">
    <location>
        <position position="278"/>
    </location>
    <ligand>
        <name>pyridoxal 5'-phosphate</name>
        <dbReference type="ChEBI" id="CHEBI:597326"/>
    </ligand>
</feature>
<comment type="catalytic activity">
    <reaction evidence="6">
        <text>3-hydroxy-L-kynurenine + H2O = 3-hydroxyanthranilate + L-alanine + H(+)</text>
        <dbReference type="Rhea" id="RHEA:25143"/>
        <dbReference type="ChEBI" id="CHEBI:15377"/>
        <dbReference type="ChEBI" id="CHEBI:15378"/>
        <dbReference type="ChEBI" id="CHEBI:36559"/>
        <dbReference type="ChEBI" id="CHEBI:57972"/>
        <dbReference type="ChEBI" id="CHEBI:58125"/>
        <dbReference type="EC" id="3.7.1.3"/>
    </reaction>
</comment>
<feature type="binding site" evidence="4">
    <location>
        <position position="247"/>
    </location>
    <ligand>
        <name>pyridoxal 5'-phosphate</name>
        <dbReference type="ChEBI" id="CHEBI:597326"/>
    </ligand>
</feature>
<comment type="pathway">
    <text evidence="4 6">Cofactor biosynthesis; NAD(+) biosynthesis; quinolinate from L-kynurenine: step 2/3.</text>
</comment>
<protein>
    <recommendedName>
        <fullName evidence="4 5">Kynureninase</fullName>
        <ecNumber evidence="4 5">3.7.1.3</ecNumber>
    </recommendedName>
    <alternativeName>
        <fullName evidence="4">L-kynurenine hydrolase</fullName>
    </alternativeName>
</protein>
<sequence length="431" mass="48563">MISSITYENSLDFAQKMDALDSLKQFRNYFHIPLIHNQEAIYLCGNSLGLQPKAARNTIEQEMLHWQTLAVEGHFLGKQPWLTYHKQFRPLLSNLTGALPHEVVAMNNLTTNLHLMMISFYQPTSDRYLIIMEAGAFPSDQYAVESQVRFHGFDPSDAIIEIKPREGEHILHTEDIVQAIINPENKPALVLFGGVNYYTGQVFDMQAISKAAHEAGAYVGFDLAHAIGNVSLHLHDWGTDFAVWCSYKYLNSSPGGISGAFVHERHASNPDLPRLAGWWGYDEATRFQMKKGFIPQHGADGWQLANAPILLMAVHRASLDIFQEAGLENLRQKSILLTGYLEFLIQNDPILNQTLHIITPSNSKERGCQLSMLAAINGKQIFDKITDAGVIGDWREPNVIRLSPVPLYNSFEDIYRCGETLSRCVREVNII</sequence>
<dbReference type="Gene3D" id="3.90.1150.10">
    <property type="entry name" value="Aspartate Aminotransferase, domain 1"/>
    <property type="match status" value="1"/>
</dbReference>
<dbReference type="Pfam" id="PF01041">
    <property type="entry name" value="DegT_DnrJ_EryC1"/>
    <property type="match status" value="1"/>
</dbReference>
<comment type="caution">
    <text evidence="8">The sequence shown here is derived from an EMBL/GenBank/DDBJ whole genome shotgun (WGS) entry which is preliminary data.</text>
</comment>
<comment type="pathway">
    <text evidence="4 6">Amino-acid degradation; L-kynurenine degradation; L-alanine and anthranilate from L-kynurenine: step 1/1.</text>
</comment>
<dbReference type="EMBL" id="JASJOU010000011">
    <property type="protein sequence ID" value="MDJ1504442.1"/>
    <property type="molecule type" value="Genomic_DNA"/>
</dbReference>
<dbReference type="PANTHER" id="PTHR14084:SF0">
    <property type="entry name" value="KYNURENINASE"/>
    <property type="match status" value="1"/>
</dbReference>
<comment type="function">
    <text evidence="4 6">Catalyzes the cleavage of L-kynurenine (L-Kyn) and L-3-hydroxykynurenine (L-3OHKyn) into anthranilic acid (AA) and 3-hydroxyanthranilic acid (3-OHAA), respectively.</text>
</comment>
<dbReference type="InterPro" id="IPR015421">
    <property type="entry name" value="PyrdxlP-dep_Trfase_major"/>
</dbReference>
<evidence type="ECO:0000256" key="1">
    <source>
        <dbReference type="ARBA" id="ARBA00022642"/>
    </source>
</evidence>
<dbReference type="InterPro" id="IPR010111">
    <property type="entry name" value="Kynureninase"/>
</dbReference>
<comment type="caution">
    <text evidence="4">Lacks conserved residue(s) required for the propagation of feature annotation.</text>
</comment>
<dbReference type="EC" id="3.7.1.3" evidence="4 5"/>
<dbReference type="GO" id="GO:0097053">
    <property type="term" value="P:L-kynurenine catabolic process"/>
    <property type="evidence" value="ECO:0007669"/>
    <property type="project" value="UniProtKB-UniRule"/>
</dbReference>
<feature type="binding site" evidence="4">
    <location>
        <position position="222"/>
    </location>
    <ligand>
        <name>pyridoxal 5'-phosphate</name>
        <dbReference type="ChEBI" id="CHEBI:597326"/>
    </ligand>
</feature>
<evidence type="ECO:0000256" key="4">
    <source>
        <dbReference type="HAMAP-Rule" id="MF_01970"/>
    </source>
</evidence>
<dbReference type="NCBIfam" id="TIGR01814">
    <property type="entry name" value="kynureninase"/>
    <property type="match status" value="1"/>
</dbReference>
<feature type="binding site" evidence="4">
    <location>
        <begin position="137"/>
        <end position="140"/>
    </location>
    <ligand>
        <name>pyridoxal 5'-phosphate</name>
        <dbReference type="ChEBI" id="CHEBI:597326"/>
    </ligand>
</feature>
<dbReference type="GO" id="GO:0005737">
    <property type="term" value="C:cytoplasm"/>
    <property type="evidence" value="ECO:0007669"/>
    <property type="project" value="UniProtKB-UniRule"/>
</dbReference>
<evidence type="ECO:0000256" key="3">
    <source>
        <dbReference type="ARBA" id="ARBA00022898"/>
    </source>
</evidence>
<dbReference type="InterPro" id="IPR000653">
    <property type="entry name" value="DegT/StrS_aminotransferase"/>
</dbReference>
<comment type="subunit">
    <text evidence="4 6">Homodimer.</text>
</comment>
<keyword evidence="1 4" id="KW-0662">Pyridine nucleotide biosynthesis</keyword>
<dbReference type="GO" id="GO:0030170">
    <property type="term" value="F:pyridoxal phosphate binding"/>
    <property type="evidence" value="ECO:0007669"/>
    <property type="project" value="UniProtKB-UniRule"/>
</dbReference>
<gene>
    <name evidence="4 8" type="primary">kynU</name>
    <name evidence="8" type="ORF">QNI22_27525</name>
</gene>
<comment type="similarity">
    <text evidence="4 6">Belongs to the kynureninase family.</text>
</comment>
<dbReference type="FunFam" id="3.40.640.10:FF:000031">
    <property type="entry name" value="Kynureninase"/>
    <property type="match status" value="1"/>
</dbReference>
<proteinExistence type="inferred from homology"/>
<dbReference type="GO" id="GO:0019805">
    <property type="term" value="P:quinolinate biosynthetic process"/>
    <property type="evidence" value="ECO:0007669"/>
    <property type="project" value="UniProtKB-UniRule"/>
</dbReference>
<dbReference type="GO" id="GO:0009435">
    <property type="term" value="P:NAD+ biosynthetic process"/>
    <property type="evidence" value="ECO:0007669"/>
    <property type="project" value="UniProtKB-UniRule"/>
</dbReference>
<dbReference type="PANTHER" id="PTHR14084">
    <property type="entry name" value="KYNURENINASE"/>
    <property type="match status" value="1"/>
</dbReference>
<dbReference type="RefSeq" id="WP_314515716.1">
    <property type="nucleotide sequence ID" value="NZ_JASJOU010000011.1"/>
</dbReference>
<dbReference type="Pfam" id="PF22580">
    <property type="entry name" value="KYNU_C"/>
    <property type="match status" value="1"/>
</dbReference>
<organism evidence="8 9">
    <name type="scientific">Xanthocytophaga agilis</name>
    <dbReference type="NCBI Taxonomy" id="3048010"/>
    <lineage>
        <taxon>Bacteria</taxon>
        <taxon>Pseudomonadati</taxon>
        <taxon>Bacteroidota</taxon>
        <taxon>Cytophagia</taxon>
        <taxon>Cytophagales</taxon>
        <taxon>Rhodocytophagaceae</taxon>
        <taxon>Xanthocytophaga</taxon>
    </lineage>
</organism>
<dbReference type="PIRSF" id="PIRSF038800">
    <property type="entry name" value="KYNU"/>
    <property type="match status" value="1"/>
</dbReference>
<dbReference type="HAMAP" id="MF_01970">
    <property type="entry name" value="Kynureninase"/>
    <property type="match status" value="1"/>
</dbReference>
<dbReference type="GO" id="GO:0043420">
    <property type="term" value="P:anthranilate metabolic process"/>
    <property type="evidence" value="ECO:0007669"/>
    <property type="project" value="TreeGrafter"/>
</dbReference>
<keyword evidence="2 4" id="KW-0378">Hydrolase</keyword>
<feature type="modified residue" description="N6-(pyridoxal phosphate)lysine" evidence="4">
    <location>
        <position position="248"/>
    </location>
</feature>
<reference evidence="8" key="1">
    <citation type="submission" date="2023-05" db="EMBL/GenBank/DDBJ databases">
        <authorList>
            <person name="Zhang X."/>
        </authorList>
    </citation>
    <scope>NUCLEOTIDE SEQUENCE</scope>
    <source>
        <strain evidence="8">BD1B2-1</strain>
    </source>
</reference>
<accession>A0AAE3RBJ2</accession>
<feature type="binding site" evidence="4">
    <location>
        <position position="109"/>
    </location>
    <ligand>
        <name>pyridoxal 5'-phosphate</name>
        <dbReference type="ChEBI" id="CHEBI:597326"/>
    </ligand>
</feature>
<feature type="binding site" evidence="4">
    <location>
        <position position="110"/>
    </location>
    <ligand>
        <name>pyridoxal 5'-phosphate</name>
        <dbReference type="ChEBI" id="CHEBI:597326"/>
    </ligand>
</feature>
<evidence type="ECO:0000313" key="8">
    <source>
        <dbReference type="EMBL" id="MDJ1504442.1"/>
    </source>
</evidence>
<evidence type="ECO:0000256" key="5">
    <source>
        <dbReference type="NCBIfam" id="TIGR01814"/>
    </source>
</evidence>
<dbReference type="GO" id="GO:0030429">
    <property type="term" value="F:kynureninase activity"/>
    <property type="evidence" value="ECO:0007669"/>
    <property type="project" value="UniProtKB-UniRule"/>
</dbReference>
<dbReference type="GO" id="GO:0019441">
    <property type="term" value="P:L-tryptophan catabolic process to kynurenine"/>
    <property type="evidence" value="ECO:0007669"/>
    <property type="project" value="TreeGrafter"/>
</dbReference>
<comment type="similarity">
    <text evidence="7">Belongs to the DegT/DnrJ/EryC1 family.</text>
</comment>
<feature type="binding site" evidence="4">
    <location>
        <position position="225"/>
    </location>
    <ligand>
        <name>pyridoxal 5'-phosphate</name>
        <dbReference type="ChEBI" id="CHEBI:597326"/>
    </ligand>
</feature>
<evidence type="ECO:0000256" key="6">
    <source>
        <dbReference type="PIRNR" id="PIRNR038800"/>
    </source>
</evidence>